<dbReference type="EMBL" id="QPJJ01000012">
    <property type="protein sequence ID" value="RCW64848.1"/>
    <property type="molecule type" value="Genomic_DNA"/>
</dbReference>
<comment type="caution">
    <text evidence="1">The sequence shown here is derived from an EMBL/GenBank/DDBJ whole genome shotgun (WGS) entry which is preliminary data.</text>
</comment>
<keyword evidence="2" id="KW-1185">Reference proteome</keyword>
<dbReference type="OrthoDB" id="9810135at2"/>
<name>A0A368XCW4_9BACI</name>
<organism evidence="1 2">
    <name type="scientific">Saliterribacillus persicus</name>
    <dbReference type="NCBI Taxonomy" id="930114"/>
    <lineage>
        <taxon>Bacteria</taxon>
        <taxon>Bacillati</taxon>
        <taxon>Bacillota</taxon>
        <taxon>Bacilli</taxon>
        <taxon>Bacillales</taxon>
        <taxon>Bacillaceae</taxon>
        <taxon>Saliterribacillus</taxon>
    </lineage>
</organism>
<dbReference type="Proteomes" id="UP000252585">
    <property type="component" value="Unassembled WGS sequence"/>
</dbReference>
<protein>
    <submittedName>
        <fullName evidence="1">Uncharacterized protein (TIGR00375 family)</fullName>
    </submittedName>
</protein>
<dbReference type="CDD" id="cd19067">
    <property type="entry name" value="PfuEndoQ-like"/>
    <property type="match status" value="1"/>
</dbReference>
<evidence type="ECO:0000313" key="1">
    <source>
        <dbReference type="EMBL" id="RCW64848.1"/>
    </source>
</evidence>
<dbReference type="Gene3D" id="3.20.20.140">
    <property type="entry name" value="Metal-dependent hydrolases"/>
    <property type="match status" value="1"/>
</dbReference>
<proteinExistence type="predicted"/>
<dbReference type="SUPFAM" id="SSF89550">
    <property type="entry name" value="PHP domain-like"/>
    <property type="match status" value="1"/>
</dbReference>
<dbReference type="SUPFAM" id="SSF47781">
    <property type="entry name" value="RuvA domain 2-like"/>
    <property type="match status" value="1"/>
</dbReference>
<dbReference type="Gene3D" id="1.10.150.20">
    <property type="entry name" value="5' to 3' exonuclease, C-terminal subdomain"/>
    <property type="match status" value="1"/>
</dbReference>
<sequence length="388" mass="43351">MKTNKYFVDLHIHIGRDKYGKPVKITASNNLSLENIIEEAKIKKGIDMIGVIDAHTPAFIEEMHSYINNKKALELAEGGIEIDNVCLILGSEVEIYDHNCKGPIHVLCYFPTLKSMDQFSRWLSERVTNINLSSQRYYGSAIDLQHKVKDLKGLFIPAHIFTPFKSLYGKGVKKSLIEVLDPGKIDAVELGLSSDTTMAEQIEELETYSFLTNSDAHSLGKIAREYQQISMMNCNFKELAMALKQTSGRKVEVNYGLNPLLGKYYNSVCKNCLSDNITDSSCNDCGRSGIIKGVAKRIQEISNSSVTPVKRPPYIHQVPLDFLPGLGPKTLQKLLKHFGTEMHVLHYVSYSDLKSIIGERLASAIIMMREGKLEIKSGGGGRYGKINK</sequence>
<gene>
    <name evidence="1" type="ORF">DFR57_11225</name>
</gene>
<dbReference type="PANTHER" id="PTHR40084:SF1">
    <property type="entry name" value="PHOSPHOTRANSFERASE"/>
    <property type="match status" value="1"/>
</dbReference>
<accession>A0A368XCW4</accession>
<dbReference type="InterPro" id="IPR010994">
    <property type="entry name" value="RuvA_2-like"/>
</dbReference>
<dbReference type="RefSeq" id="WP_114353737.1">
    <property type="nucleotide sequence ID" value="NZ_QPJJ01000012.1"/>
</dbReference>
<evidence type="ECO:0000313" key="2">
    <source>
        <dbReference type="Proteomes" id="UP000252585"/>
    </source>
</evidence>
<dbReference type="PANTHER" id="PTHR40084">
    <property type="entry name" value="PHOSPHOHYDROLASE, PHP FAMILY"/>
    <property type="match status" value="1"/>
</dbReference>
<dbReference type="AlphaFoldDB" id="A0A368XCW4"/>
<dbReference type="InterPro" id="IPR016195">
    <property type="entry name" value="Pol/histidinol_Pase-like"/>
</dbReference>
<reference evidence="1 2" key="1">
    <citation type="submission" date="2018-07" db="EMBL/GenBank/DDBJ databases">
        <title>Genomic Encyclopedia of Type Strains, Phase IV (KMG-IV): sequencing the most valuable type-strain genomes for metagenomic binning, comparative biology and taxonomic classification.</title>
        <authorList>
            <person name="Goeker M."/>
        </authorList>
    </citation>
    <scope>NUCLEOTIDE SEQUENCE [LARGE SCALE GENOMIC DNA]</scope>
    <source>
        <strain evidence="1 2">DSM 27696</strain>
    </source>
</reference>